<proteinExistence type="predicted"/>
<reference evidence="1 2" key="1">
    <citation type="journal article" date="2022" name="Hortic Res">
        <title>A haplotype resolved chromosomal level avocado genome allows analysis of novel avocado genes.</title>
        <authorList>
            <person name="Nath O."/>
            <person name="Fletcher S.J."/>
            <person name="Hayward A."/>
            <person name="Shaw L.M."/>
            <person name="Masouleh A.K."/>
            <person name="Furtado A."/>
            <person name="Henry R.J."/>
            <person name="Mitter N."/>
        </authorList>
    </citation>
    <scope>NUCLEOTIDE SEQUENCE [LARGE SCALE GENOMIC DNA]</scope>
    <source>
        <strain evidence="2">cv. Hass</strain>
    </source>
</reference>
<organism evidence="1 2">
    <name type="scientific">Persea americana</name>
    <name type="common">Avocado</name>
    <dbReference type="NCBI Taxonomy" id="3435"/>
    <lineage>
        <taxon>Eukaryota</taxon>
        <taxon>Viridiplantae</taxon>
        <taxon>Streptophyta</taxon>
        <taxon>Embryophyta</taxon>
        <taxon>Tracheophyta</taxon>
        <taxon>Spermatophyta</taxon>
        <taxon>Magnoliopsida</taxon>
        <taxon>Magnoliidae</taxon>
        <taxon>Laurales</taxon>
        <taxon>Lauraceae</taxon>
        <taxon>Persea</taxon>
    </lineage>
</organism>
<dbReference type="Proteomes" id="UP001234297">
    <property type="component" value="Chromosome 12"/>
</dbReference>
<sequence>MAGDLCSIMISASFNGNLAAEGIFLEEMSNDDEDDEGGGFMEVDLLLHLWLGEKEARDSTAFLREVGQGCVFLSDLLIAWVRIGGVYKFCSCIGTSEEATDSEEGLPVFSSPADCCCMSTSVIGGMVKGVV</sequence>
<comment type="caution">
    <text evidence="1">The sequence shown here is derived from an EMBL/GenBank/DDBJ whole genome shotgun (WGS) entry which is preliminary data.</text>
</comment>
<evidence type="ECO:0000313" key="1">
    <source>
        <dbReference type="EMBL" id="KAJ8615727.1"/>
    </source>
</evidence>
<name>A0ACC2K3W5_PERAE</name>
<keyword evidence="2" id="KW-1185">Reference proteome</keyword>
<gene>
    <name evidence="1" type="ORF">MRB53_035099</name>
</gene>
<protein>
    <submittedName>
        <fullName evidence="1">Uncharacterized protein</fullName>
    </submittedName>
</protein>
<evidence type="ECO:0000313" key="2">
    <source>
        <dbReference type="Proteomes" id="UP001234297"/>
    </source>
</evidence>
<accession>A0ACC2K3W5</accession>
<dbReference type="EMBL" id="CM056820">
    <property type="protein sequence ID" value="KAJ8615727.1"/>
    <property type="molecule type" value="Genomic_DNA"/>
</dbReference>